<protein>
    <submittedName>
        <fullName evidence="1">Uncharacterized protein</fullName>
    </submittedName>
</protein>
<sequence length="102" mass="11456">MGTRITRKDADRALQSYCALSGQPYGHYKAGEYEDGHLATIRNGLAIDYNPTYGGCIIERIAHDGGTWVSQPYSRERKTPREMVEYISGLCAGYSDYKESPR</sequence>
<gene>
    <name evidence="1" type="ORF">LCGC14_2402200</name>
</gene>
<organism evidence="1">
    <name type="scientific">marine sediment metagenome</name>
    <dbReference type="NCBI Taxonomy" id="412755"/>
    <lineage>
        <taxon>unclassified sequences</taxon>
        <taxon>metagenomes</taxon>
        <taxon>ecological metagenomes</taxon>
    </lineage>
</organism>
<reference evidence="1" key="1">
    <citation type="journal article" date="2015" name="Nature">
        <title>Complex archaea that bridge the gap between prokaryotes and eukaryotes.</title>
        <authorList>
            <person name="Spang A."/>
            <person name="Saw J.H."/>
            <person name="Jorgensen S.L."/>
            <person name="Zaremba-Niedzwiedzka K."/>
            <person name="Martijn J."/>
            <person name="Lind A.E."/>
            <person name="van Eijk R."/>
            <person name="Schleper C."/>
            <person name="Guy L."/>
            <person name="Ettema T.J."/>
        </authorList>
    </citation>
    <scope>NUCLEOTIDE SEQUENCE</scope>
</reference>
<dbReference type="EMBL" id="LAZR01036102">
    <property type="protein sequence ID" value="KKL25747.1"/>
    <property type="molecule type" value="Genomic_DNA"/>
</dbReference>
<dbReference type="AlphaFoldDB" id="A0A0F9CH58"/>
<accession>A0A0F9CH58</accession>
<name>A0A0F9CH58_9ZZZZ</name>
<proteinExistence type="predicted"/>
<evidence type="ECO:0000313" key="1">
    <source>
        <dbReference type="EMBL" id="KKL25747.1"/>
    </source>
</evidence>
<comment type="caution">
    <text evidence="1">The sequence shown here is derived from an EMBL/GenBank/DDBJ whole genome shotgun (WGS) entry which is preliminary data.</text>
</comment>